<dbReference type="Gene3D" id="3.60.110.10">
    <property type="entry name" value="Carbon-nitrogen hydrolase"/>
    <property type="match status" value="1"/>
</dbReference>
<dbReference type="InterPro" id="IPR004563">
    <property type="entry name" value="Apolipo_AcylTrfase"/>
</dbReference>
<evidence type="ECO:0000313" key="10">
    <source>
        <dbReference type="EMBL" id="CAB4568260.1"/>
    </source>
</evidence>
<dbReference type="PANTHER" id="PTHR38686">
    <property type="entry name" value="APOLIPOPROTEIN N-ACYLTRANSFERASE"/>
    <property type="match status" value="1"/>
</dbReference>
<evidence type="ECO:0000259" key="9">
    <source>
        <dbReference type="PROSITE" id="PS50263"/>
    </source>
</evidence>
<dbReference type="Pfam" id="PF20154">
    <property type="entry name" value="LNT_N"/>
    <property type="match status" value="1"/>
</dbReference>
<dbReference type="PROSITE" id="PS50263">
    <property type="entry name" value="CN_HYDROLASE"/>
    <property type="match status" value="1"/>
</dbReference>
<dbReference type="GO" id="GO:0005886">
    <property type="term" value="C:plasma membrane"/>
    <property type="evidence" value="ECO:0007669"/>
    <property type="project" value="UniProtKB-SubCell"/>
</dbReference>
<keyword evidence="6 8" id="KW-0472">Membrane</keyword>
<feature type="transmembrane region" description="Helical" evidence="8">
    <location>
        <begin position="79"/>
        <end position="97"/>
    </location>
</feature>
<feature type="transmembrane region" description="Helical" evidence="8">
    <location>
        <begin position="185"/>
        <end position="202"/>
    </location>
</feature>
<dbReference type="CDD" id="cd07571">
    <property type="entry name" value="ALP_N-acyl_transferase"/>
    <property type="match status" value="1"/>
</dbReference>
<dbReference type="SUPFAM" id="SSF56317">
    <property type="entry name" value="Carbon-nitrogen hydrolase"/>
    <property type="match status" value="1"/>
</dbReference>
<keyword evidence="2" id="KW-1003">Cell membrane</keyword>
<dbReference type="Pfam" id="PF00795">
    <property type="entry name" value="CN_hydrolase"/>
    <property type="match status" value="1"/>
</dbReference>
<keyword evidence="3" id="KW-0808">Transferase</keyword>
<dbReference type="GO" id="GO:0016410">
    <property type="term" value="F:N-acyltransferase activity"/>
    <property type="evidence" value="ECO:0007669"/>
    <property type="project" value="InterPro"/>
</dbReference>
<comment type="subcellular location">
    <subcellularLocation>
        <location evidence="1">Cell membrane</location>
        <topology evidence="1">Multi-pass membrane protein</topology>
    </subcellularLocation>
</comment>
<dbReference type="InterPro" id="IPR036526">
    <property type="entry name" value="C-N_Hydrolase_sf"/>
</dbReference>
<dbReference type="GO" id="GO:0042158">
    <property type="term" value="P:lipoprotein biosynthetic process"/>
    <property type="evidence" value="ECO:0007669"/>
    <property type="project" value="InterPro"/>
</dbReference>
<dbReference type="AlphaFoldDB" id="A0A6J6DVP5"/>
<dbReference type="EMBL" id="CAEZTS010000010">
    <property type="protein sequence ID" value="CAB4568260.1"/>
    <property type="molecule type" value="Genomic_DNA"/>
</dbReference>
<protein>
    <submittedName>
        <fullName evidence="10">Unannotated protein</fullName>
    </submittedName>
</protein>
<dbReference type="InterPro" id="IPR045378">
    <property type="entry name" value="LNT_N"/>
</dbReference>
<keyword evidence="4 8" id="KW-0812">Transmembrane</keyword>
<keyword evidence="5 8" id="KW-1133">Transmembrane helix</keyword>
<accession>A0A6J6DVP5</accession>
<keyword evidence="7" id="KW-0012">Acyltransferase</keyword>
<organism evidence="10">
    <name type="scientific">freshwater metagenome</name>
    <dbReference type="NCBI Taxonomy" id="449393"/>
    <lineage>
        <taxon>unclassified sequences</taxon>
        <taxon>metagenomes</taxon>
        <taxon>ecological metagenomes</taxon>
    </lineage>
</organism>
<evidence type="ECO:0000256" key="8">
    <source>
        <dbReference type="SAM" id="Phobius"/>
    </source>
</evidence>
<evidence type="ECO:0000256" key="2">
    <source>
        <dbReference type="ARBA" id="ARBA00022475"/>
    </source>
</evidence>
<proteinExistence type="inferred from homology"/>
<name>A0A6J6DVP5_9ZZZZ</name>
<feature type="domain" description="CN hydrolase" evidence="9">
    <location>
        <begin position="216"/>
        <end position="461"/>
    </location>
</feature>
<dbReference type="HAMAP" id="MF_01148">
    <property type="entry name" value="Lnt"/>
    <property type="match status" value="1"/>
</dbReference>
<feature type="transmembrane region" description="Helical" evidence="8">
    <location>
        <begin position="12"/>
        <end position="41"/>
    </location>
</feature>
<evidence type="ECO:0000256" key="1">
    <source>
        <dbReference type="ARBA" id="ARBA00004651"/>
    </source>
</evidence>
<dbReference type="InterPro" id="IPR003010">
    <property type="entry name" value="C-N_Hydrolase"/>
</dbReference>
<evidence type="ECO:0000256" key="7">
    <source>
        <dbReference type="ARBA" id="ARBA00023315"/>
    </source>
</evidence>
<evidence type="ECO:0000256" key="3">
    <source>
        <dbReference type="ARBA" id="ARBA00022679"/>
    </source>
</evidence>
<feature type="transmembrane region" description="Helical" evidence="8">
    <location>
        <begin position="145"/>
        <end position="165"/>
    </location>
</feature>
<reference evidence="10" key="1">
    <citation type="submission" date="2020-05" db="EMBL/GenBank/DDBJ databases">
        <authorList>
            <person name="Chiriac C."/>
            <person name="Salcher M."/>
            <person name="Ghai R."/>
            <person name="Kavagutti S V."/>
        </authorList>
    </citation>
    <scope>NUCLEOTIDE SEQUENCE</scope>
</reference>
<gene>
    <name evidence="10" type="ORF">UFOPK1722_00212</name>
</gene>
<dbReference type="NCBIfam" id="TIGR00546">
    <property type="entry name" value="lnt"/>
    <property type="match status" value="1"/>
</dbReference>
<dbReference type="PANTHER" id="PTHR38686:SF1">
    <property type="entry name" value="APOLIPOPROTEIN N-ACYLTRANSFERASE"/>
    <property type="match status" value="1"/>
</dbReference>
<evidence type="ECO:0000256" key="6">
    <source>
        <dbReference type="ARBA" id="ARBA00023136"/>
    </source>
</evidence>
<sequence length="498" mass="54430">MNFGGRRSWPRALLAGLLVAASMPPWGWWPLSFIGLAMYCSLEYRADTPRRRFATGFVFATGWFLPAMSWMWFLTAPGYPIAVTLFASLHGLAAMATKGRADRHSVISGPALHTLIEVLRMAFPFGGVPLATLGIAQVAGPLHRIASLGGVIALTWVTWQIAALFARAPREHRRDNRHVRSTRRWATMACLVAWLVSFPAMTRTENTGRTLSIAAVQGGGPQGTRAIDTNPRDVVDRHLAATATIDTEDLDLVVWPENVIDVFDFDRSAEISEIAAESERLDAPFAVGITEDVDDASFTNAQVIVDRSATVLDRYDKVRRVPFGEYMPMRSLLRALGAPVDQVPRDAVAGTTPAVLDFVTDGGEERAAVVISWEVFFGGRAREGVALGAGFVINPTNGSSYTWTVLQSQQVASSRLRAIETGRWVVQVAPTGFSAFVGPDGEVHSRTAVSERAVISREIPVRTGETLYVRLGDKPWIAALAVVLLSVLRSRRRPLRRA</sequence>
<evidence type="ECO:0000256" key="4">
    <source>
        <dbReference type="ARBA" id="ARBA00022692"/>
    </source>
</evidence>
<evidence type="ECO:0000256" key="5">
    <source>
        <dbReference type="ARBA" id="ARBA00022989"/>
    </source>
</evidence>